<dbReference type="KEGG" id="bsan:CHH28_13110"/>
<reference evidence="3 4" key="1">
    <citation type="submission" date="2017-07" db="EMBL/GenBank/DDBJ databases">
        <title>Annotated genome sequence of Bacterioplanes sanyensis isolated from Red Sea.</title>
        <authorList>
            <person name="Rehman Z.U."/>
        </authorList>
    </citation>
    <scope>NUCLEOTIDE SEQUENCE [LARGE SCALE GENOMIC DNA]</scope>
    <source>
        <strain evidence="3 4">NV9</strain>
    </source>
</reference>
<evidence type="ECO:0000313" key="4">
    <source>
        <dbReference type="Proteomes" id="UP000202440"/>
    </source>
</evidence>
<evidence type="ECO:0000313" key="3">
    <source>
        <dbReference type="EMBL" id="ASP39557.1"/>
    </source>
</evidence>
<feature type="signal peptide" evidence="2">
    <location>
        <begin position="1"/>
        <end position="21"/>
    </location>
</feature>
<proteinExistence type="predicted"/>
<dbReference type="AlphaFoldDB" id="A0A222FKI3"/>
<organism evidence="3 4">
    <name type="scientific">Bacterioplanes sanyensis</name>
    <dbReference type="NCBI Taxonomy" id="1249553"/>
    <lineage>
        <taxon>Bacteria</taxon>
        <taxon>Pseudomonadati</taxon>
        <taxon>Pseudomonadota</taxon>
        <taxon>Gammaproteobacteria</taxon>
        <taxon>Oceanospirillales</taxon>
        <taxon>Oceanospirillaceae</taxon>
        <taxon>Bacterioplanes</taxon>
    </lineage>
</organism>
<dbReference type="Proteomes" id="UP000202440">
    <property type="component" value="Chromosome"/>
</dbReference>
<protein>
    <recommendedName>
        <fullName evidence="5">Cobalt transporter</fullName>
    </recommendedName>
</protein>
<feature type="region of interest" description="Disordered" evidence="1">
    <location>
        <begin position="93"/>
        <end position="119"/>
    </location>
</feature>
<sequence>MRFLLIVTLLLQHLVFNTAVASVHLSHSEHGGRETPHLHGDQIIKDLLSLVSQRLADQTQDGEHEHDGSEVHVHVHLLAPQAQLLSPEPNVLSHHLFQPPAQGDLGMRAPPLLPPPNHS</sequence>
<keyword evidence="2" id="KW-0732">Signal</keyword>
<evidence type="ECO:0000256" key="2">
    <source>
        <dbReference type="SAM" id="SignalP"/>
    </source>
</evidence>
<dbReference type="EMBL" id="CP022530">
    <property type="protein sequence ID" value="ASP39557.1"/>
    <property type="molecule type" value="Genomic_DNA"/>
</dbReference>
<dbReference type="RefSeq" id="WP_094060735.1">
    <property type="nucleotide sequence ID" value="NZ_CP022530.1"/>
</dbReference>
<feature type="chain" id="PRO_5013234052" description="Cobalt transporter" evidence="2">
    <location>
        <begin position="22"/>
        <end position="119"/>
    </location>
</feature>
<keyword evidence="4" id="KW-1185">Reference proteome</keyword>
<name>A0A222FKI3_9GAMM</name>
<gene>
    <name evidence="3" type="ORF">CHH28_13110</name>
</gene>
<evidence type="ECO:0000256" key="1">
    <source>
        <dbReference type="SAM" id="MobiDB-lite"/>
    </source>
</evidence>
<accession>A0A222FKI3</accession>
<evidence type="ECO:0008006" key="5">
    <source>
        <dbReference type="Google" id="ProtNLM"/>
    </source>
</evidence>